<sequence>MDMARTPLHEPITAFLRQEVNRSNPGDLLPTIAELTAMFNVGGVQTIRNAYAPLIDEGLVERLDAPRRWAVVDRGQGPAPEEDFQARLNEVEEMLSRAAEIVRSLRRAC</sequence>
<accession>A0A857KTM6</accession>
<evidence type="ECO:0000256" key="3">
    <source>
        <dbReference type="ARBA" id="ARBA00023163"/>
    </source>
</evidence>
<evidence type="ECO:0000256" key="1">
    <source>
        <dbReference type="ARBA" id="ARBA00023015"/>
    </source>
</evidence>
<evidence type="ECO:0000256" key="2">
    <source>
        <dbReference type="ARBA" id="ARBA00023125"/>
    </source>
</evidence>
<protein>
    <submittedName>
        <fullName evidence="4">GntR family transcriptional regulator</fullName>
    </submittedName>
</protein>
<dbReference type="SUPFAM" id="SSF46785">
    <property type="entry name" value="Winged helix' DNA-binding domain"/>
    <property type="match status" value="1"/>
</dbReference>
<dbReference type="Pfam" id="PF00392">
    <property type="entry name" value="GntR"/>
    <property type="match status" value="1"/>
</dbReference>
<dbReference type="GO" id="GO:0003700">
    <property type="term" value="F:DNA-binding transcription factor activity"/>
    <property type="evidence" value="ECO:0007669"/>
    <property type="project" value="InterPro"/>
</dbReference>
<name>A0A857KTM6_9ACTN</name>
<dbReference type="Gene3D" id="1.10.10.10">
    <property type="entry name" value="Winged helix-like DNA-binding domain superfamily/Winged helix DNA-binding domain"/>
    <property type="match status" value="1"/>
</dbReference>
<dbReference type="AlphaFoldDB" id="A0A857KTM6"/>
<organism evidence="4">
    <name type="scientific">Gordonia amarae</name>
    <dbReference type="NCBI Taxonomy" id="36821"/>
    <lineage>
        <taxon>Bacteria</taxon>
        <taxon>Bacillati</taxon>
        <taxon>Actinomycetota</taxon>
        <taxon>Actinomycetes</taxon>
        <taxon>Mycobacteriales</taxon>
        <taxon>Gordoniaceae</taxon>
        <taxon>Gordonia</taxon>
    </lineage>
</organism>
<dbReference type="InterPro" id="IPR036388">
    <property type="entry name" value="WH-like_DNA-bd_sf"/>
</dbReference>
<dbReference type="EMBL" id="CP045810">
    <property type="protein sequence ID" value="QHN38201.1"/>
    <property type="molecule type" value="Genomic_DNA"/>
</dbReference>
<dbReference type="InterPro" id="IPR000524">
    <property type="entry name" value="Tscrpt_reg_HTH_GntR"/>
</dbReference>
<dbReference type="InterPro" id="IPR036390">
    <property type="entry name" value="WH_DNA-bd_sf"/>
</dbReference>
<keyword evidence="3" id="KW-0804">Transcription</keyword>
<gene>
    <name evidence="4" type="ORF">GII30_02520</name>
</gene>
<evidence type="ECO:0000313" key="4">
    <source>
        <dbReference type="EMBL" id="QHN38201.1"/>
    </source>
</evidence>
<reference evidence="4" key="1">
    <citation type="journal article" date="2021" name="Nat. Microbiol.">
        <title>Cocultivation of an ultrasmall environmental parasitic bacterium with lytic ability against bacteria associated with wastewater foams.</title>
        <authorList>
            <person name="Batinovic S."/>
            <person name="Rose J.J.A."/>
            <person name="Ratcliffe J."/>
            <person name="Seviour R.J."/>
            <person name="Petrovski S."/>
        </authorList>
    </citation>
    <scope>NUCLEOTIDE SEQUENCE</scope>
    <source>
        <strain evidence="4">CON44</strain>
    </source>
</reference>
<keyword evidence="2" id="KW-0238">DNA-binding</keyword>
<proteinExistence type="predicted"/>
<dbReference type="GO" id="GO:0003677">
    <property type="term" value="F:DNA binding"/>
    <property type="evidence" value="ECO:0007669"/>
    <property type="project" value="UniProtKB-KW"/>
</dbReference>
<keyword evidence="1" id="KW-0805">Transcription regulation</keyword>